<keyword evidence="1" id="KW-0472">Membrane</keyword>
<sequence>MASPKLIVSLIHLTLAAILLHNTYSLDEIQPTNIFDSIQSYEIIHDTSFLVELDKLFITVLLALTLALLSTKLVLAIHEYPDWYFRRNRVLFTPVYFGVDYIRVSLSLFAEIKYT</sequence>
<evidence type="ECO:0000313" key="2">
    <source>
        <dbReference type="EMBL" id="RKL66306.1"/>
    </source>
</evidence>
<accession>A0A3A9KNJ8</accession>
<reference evidence="2 3" key="1">
    <citation type="submission" date="2017-10" db="EMBL/GenBank/DDBJ databases">
        <title>Bacillus sp. nov., a halophilic bacterium isolated from a Keqin Lake.</title>
        <authorList>
            <person name="Wang H."/>
        </authorList>
    </citation>
    <scope>NUCLEOTIDE SEQUENCE [LARGE SCALE GENOMIC DNA]</scope>
    <source>
        <strain evidence="2 3">KCTC 13187</strain>
    </source>
</reference>
<organism evidence="2 3">
    <name type="scientific">Salipaludibacillus neizhouensis</name>
    <dbReference type="NCBI Taxonomy" id="885475"/>
    <lineage>
        <taxon>Bacteria</taxon>
        <taxon>Bacillati</taxon>
        <taxon>Bacillota</taxon>
        <taxon>Bacilli</taxon>
        <taxon>Bacillales</taxon>
        <taxon>Bacillaceae</taxon>
    </lineage>
</organism>
<keyword evidence="1" id="KW-0812">Transmembrane</keyword>
<gene>
    <name evidence="2" type="ORF">CR203_15540</name>
</gene>
<comment type="caution">
    <text evidence="2">The sequence shown here is derived from an EMBL/GenBank/DDBJ whole genome shotgun (WGS) entry which is preliminary data.</text>
</comment>
<proteinExistence type="predicted"/>
<feature type="transmembrane region" description="Helical" evidence="1">
    <location>
        <begin position="56"/>
        <end position="77"/>
    </location>
</feature>
<keyword evidence="1" id="KW-1133">Transmembrane helix</keyword>
<dbReference type="RefSeq" id="WP_110939088.1">
    <property type="nucleotide sequence ID" value="NZ_KZ614148.1"/>
</dbReference>
<name>A0A3A9KNJ8_9BACI</name>
<evidence type="ECO:0000256" key="1">
    <source>
        <dbReference type="SAM" id="Phobius"/>
    </source>
</evidence>
<evidence type="ECO:0000313" key="3">
    <source>
        <dbReference type="Proteomes" id="UP000281498"/>
    </source>
</evidence>
<dbReference type="Proteomes" id="UP000281498">
    <property type="component" value="Unassembled WGS sequence"/>
</dbReference>
<dbReference type="OrthoDB" id="10001486at2"/>
<keyword evidence="3" id="KW-1185">Reference proteome</keyword>
<dbReference type="AlphaFoldDB" id="A0A3A9KNJ8"/>
<protein>
    <submittedName>
        <fullName evidence="2">Uncharacterized protein</fullName>
    </submittedName>
</protein>
<dbReference type="EMBL" id="PDOE01000007">
    <property type="protein sequence ID" value="RKL66306.1"/>
    <property type="molecule type" value="Genomic_DNA"/>
</dbReference>